<evidence type="ECO:0000259" key="7">
    <source>
        <dbReference type="Pfam" id="PF08244"/>
    </source>
</evidence>
<keyword evidence="3 8" id="KW-0378">Hydrolase</keyword>
<dbReference type="SMART" id="SM00640">
    <property type="entry name" value="Glyco_32"/>
    <property type="match status" value="1"/>
</dbReference>
<evidence type="ECO:0000256" key="3">
    <source>
        <dbReference type="ARBA" id="ARBA00022801"/>
    </source>
</evidence>
<dbReference type="Pfam" id="PF08244">
    <property type="entry name" value="Glyco_hydro_32C"/>
    <property type="match status" value="1"/>
</dbReference>
<dbReference type="InterPro" id="IPR013148">
    <property type="entry name" value="Glyco_hydro_32_N"/>
</dbReference>
<gene>
    <name evidence="8" type="ORF">E5139_12810</name>
</gene>
<dbReference type="Gene3D" id="2.60.120.560">
    <property type="entry name" value="Exo-inulinase, domain 1"/>
    <property type="match status" value="1"/>
</dbReference>
<proteinExistence type="inferred from homology"/>
<dbReference type="SUPFAM" id="SSF75005">
    <property type="entry name" value="Arabinanase/levansucrase/invertase"/>
    <property type="match status" value="1"/>
</dbReference>
<feature type="region of interest" description="Disordered" evidence="5">
    <location>
        <begin position="621"/>
        <end position="640"/>
    </location>
</feature>
<evidence type="ECO:0000313" key="8">
    <source>
        <dbReference type="EMBL" id="QCD66484.1"/>
    </source>
</evidence>
<feature type="compositionally biased region" description="Basic and acidic residues" evidence="5">
    <location>
        <begin position="621"/>
        <end position="631"/>
    </location>
</feature>
<dbReference type="InterPro" id="IPR051214">
    <property type="entry name" value="GH32_Enzymes"/>
</dbReference>
<evidence type="ECO:0000313" key="9">
    <source>
        <dbReference type="Proteomes" id="UP000297053"/>
    </source>
</evidence>
<keyword evidence="4" id="KW-0326">Glycosidase</keyword>
<reference evidence="8 9" key="2">
    <citation type="submission" date="2019-04" db="EMBL/GenBank/DDBJ databases">
        <authorList>
            <person name="Yang S."/>
            <person name="Wei W."/>
        </authorList>
    </citation>
    <scope>NUCLEOTIDE SEQUENCE [LARGE SCALE GENOMIC DNA]</scope>
    <source>
        <strain evidence="9">ZP60</strain>
    </source>
</reference>
<dbReference type="InterPro" id="IPR013189">
    <property type="entry name" value="Glyco_hydro_32_C"/>
</dbReference>
<feature type="domain" description="Glycosyl hydrolase family 32 N-terminal" evidence="6">
    <location>
        <begin position="251"/>
        <end position="546"/>
    </location>
</feature>
<evidence type="ECO:0000256" key="2">
    <source>
        <dbReference type="ARBA" id="ARBA00012758"/>
    </source>
</evidence>
<evidence type="ECO:0000256" key="1">
    <source>
        <dbReference type="ARBA" id="ARBA00009902"/>
    </source>
</evidence>
<evidence type="ECO:0000256" key="5">
    <source>
        <dbReference type="SAM" id="MobiDB-lite"/>
    </source>
</evidence>
<dbReference type="EC" id="3.2.1.26" evidence="2"/>
<dbReference type="InterPro" id="IPR013320">
    <property type="entry name" value="ConA-like_dom_sf"/>
</dbReference>
<accession>A0A4D6KEI4</accession>
<dbReference type="PANTHER" id="PTHR43101">
    <property type="entry name" value="BETA-FRUCTOSIDASE"/>
    <property type="match status" value="1"/>
</dbReference>
<comment type="similarity">
    <text evidence="1">Belongs to the glycosyl hydrolase 32 family.</text>
</comment>
<protein>
    <recommendedName>
        <fullName evidence="2">beta-fructofuranosidase</fullName>
        <ecNumber evidence="2">3.2.1.26</ecNumber>
    </recommendedName>
</protein>
<feature type="domain" description="Glycosyl hydrolase family 32 C-terminal" evidence="7">
    <location>
        <begin position="549"/>
        <end position="700"/>
    </location>
</feature>
<dbReference type="GO" id="GO:0005975">
    <property type="term" value="P:carbohydrate metabolic process"/>
    <property type="evidence" value="ECO:0007669"/>
    <property type="project" value="InterPro"/>
</dbReference>
<dbReference type="InterPro" id="IPR023296">
    <property type="entry name" value="Glyco_hydro_beta-prop_sf"/>
</dbReference>
<dbReference type="RefSeq" id="WP_015762894.1">
    <property type="nucleotide sequence ID" value="NZ_CP039375.1"/>
</dbReference>
<evidence type="ECO:0000259" key="6">
    <source>
        <dbReference type="Pfam" id="PF00251"/>
    </source>
</evidence>
<dbReference type="CDD" id="cd08996">
    <property type="entry name" value="GH32_FFase"/>
    <property type="match status" value="1"/>
</dbReference>
<dbReference type="AlphaFoldDB" id="A0A4D6KEI4"/>
<dbReference type="PANTHER" id="PTHR43101:SF1">
    <property type="entry name" value="BETA-FRUCTOSIDASE"/>
    <property type="match status" value="1"/>
</dbReference>
<dbReference type="KEGG" id="halz:E5139_12810"/>
<name>A0A4D6KEI4_9EURY</name>
<dbReference type="OMA" id="IPREMYV"/>
<dbReference type="InterPro" id="IPR001362">
    <property type="entry name" value="Glyco_hydro_32"/>
</dbReference>
<dbReference type="Pfam" id="PF00251">
    <property type="entry name" value="Glyco_hydro_32N"/>
    <property type="match status" value="1"/>
</dbReference>
<organism evidence="8 9">
    <name type="scientific">Halomicrobium mukohataei</name>
    <dbReference type="NCBI Taxonomy" id="57705"/>
    <lineage>
        <taxon>Archaea</taxon>
        <taxon>Methanobacteriati</taxon>
        <taxon>Methanobacteriota</taxon>
        <taxon>Stenosarchaea group</taxon>
        <taxon>Halobacteria</taxon>
        <taxon>Halobacteriales</taxon>
        <taxon>Haloarculaceae</taxon>
        <taxon>Halomicrobium</taxon>
    </lineage>
</organism>
<evidence type="ECO:0000256" key="4">
    <source>
        <dbReference type="ARBA" id="ARBA00023295"/>
    </source>
</evidence>
<sequence>MTDTAVRIASLHDGGRSVEQAAADEWAETAGLDLTPVAVSDLVDGDRSLAAFDTCWWHADEPPKLGSTTDLGGVLRAFVRSGGGLVLSLAALTAVNDLGIDPVTPDAVGPDPDGGPTGPLIKTAYDDHPLFEPLATRRPLTRGGTDATLARYDSILPERGEVLASTVSADHDVPGLVTVVGWSLGDGSVVGLGDGLVFAAEGGDHDQRDRLARAVLTNAADSAIPERPRTGGEIAALRDRFEDDPHRPQFHLSTPANWLNDPNGVVQWNGRYHVFYQYNPGGPYHDTIHWGHAVSDDLLHWEDEPVALAPSPDGPDRDGCWSGCAVDDDGAATLVYTGGRGRDQLPCLATADDPSLRRWEKATDNPIIEAPPTEPDLLSTEEWNGEFRDHCVWQEGETWYQLIGSGLADGGGVVLLYESPDLREWEYRGPILSGDRDTPQETVWECPELLDLGEKQLLHVSNYEDVVYFLGQFDGATFEPERRGTLDRGDYYAPQSLRADDGRLLTWGWVPEARDVSAQWDAGWSGTMSLPRELSLGDDGRLRQRPARELTELRGDCESRESVTLDDGESIRLDTDGRSFELATRLSLVDADAVEVTLLGTATENERTTLRYTRDDVLEVDRSRSSRDPRATSDSQHVPVTPYDEPLDLRVFVDGSVVELFANERHCLTSRVYPAGDDATGVDLATVGGRARLPTVEAWELASIW</sequence>
<dbReference type="GeneID" id="42179836"/>
<dbReference type="Proteomes" id="UP000297053">
    <property type="component" value="Chromosome"/>
</dbReference>
<dbReference type="Gene3D" id="2.115.10.20">
    <property type="entry name" value="Glycosyl hydrolase domain, family 43"/>
    <property type="match status" value="1"/>
</dbReference>
<dbReference type="SUPFAM" id="SSF49899">
    <property type="entry name" value="Concanavalin A-like lectins/glucanases"/>
    <property type="match status" value="1"/>
</dbReference>
<reference evidence="8 9" key="1">
    <citation type="submission" date="2019-04" db="EMBL/GenBank/DDBJ databases">
        <title>Complete genome sequence of Arthrobacter sp. ZXY-2 associated with effective atrazine degradation and salt adaptation.</title>
        <authorList>
            <person name="Zhao X."/>
        </authorList>
    </citation>
    <scope>NUCLEOTIDE SEQUENCE [LARGE SCALE GENOMIC DNA]</scope>
    <source>
        <strain evidence="9">ZP60</strain>
    </source>
</reference>
<dbReference type="GO" id="GO:0004564">
    <property type="term" value="F:beta-fructofuranosidase activity"/>
    <property type="evidence" value="ECO:0007669"/>
    <property type="project" value="UniProtKB-EC"/>
</dbReference>
<dbReference type="EMBL" id="CP039375">
    <property type="protein sequence ID" value="QCD66484.1"/>
    <property type="molecule type" value="Genomic_DNA"/>
</dbReference>